<dbReference type="PANTHER" id="PTHR11592:SF78">
    <property type="entry name" value="GLUTATHIONE PEROXIDASE"/>
    <property type="match status" value="1"/>
</dbReference>
<dbReference type="PIRSF" id="PIRSF000303">
    <property type="entry name" value="Glutathion_perox"/>
    <property type="match status" value="1"/>
</dbReference>
<dbReference type="InterPro" id="IPR029759">
    <property type="entry name" value="GPX_AS"/>
</dbReference>
<dbReference type="InterPro" id="IPR036249">
    <property type="entry name" value="Thioredoxin-like_sf"/>
</dbReference>
<sequence>MPSVYNFTATLNNGDVRPLSDYAGNVMLIVNTASRCGFTYQYGGLEHLYNEYRDAGLVVLAFPCDQFGHQEPGSDAEIKQFCELNYGVSFPVYTKIEVNGANAHPLFQHLKRSARGFLGTTRIKWNFTKFLIDASGKVVKRYAPATKPDAIKADIQRLLALPTH</sequence>
<dbReference type="RefSeq" id="WP_075609466.1">
    <property type="nucleotide sequence ID" value="NZ_CP052766.1"/>
</dbReference>
<gene>
    <name evidence="6" type="ORF">CA267_018225</name>
</gene>
<keyword evidence="2 5" id="KW-0575">Peroxidase</keyword>
<dbReference type="PROSITE" id="PS00460">
    <property type="entry name" value="GLUTATHIONE_PEROXID_1"/>
    <property type="match status" value="1"/>
</dbReference>
<dbReference type="PANTHER" id="PTHR11592">
    <property type="entry name" value="GLUTATHIONE PEROXIDASE"/>
    <property type="match status" value="1"/>
</dbReference>
<dbReference type="KEGG" id="apel:CA267_018225"/>
<evidence type="ECO:0000256" key="2">
    <source>
        <dbReference type="ARBA" id="ARBA00022559"/>
    </source>
</evidence>
<evidence type="ECO:0000313" key="6">
    <source>
        <dbReference type="EMBL" id="QJR82551.1"/>
    </source>
</evidence>
<dbReference type="Pfam" id="PF00255">
    <property type="entry name" value="GSHPx"/>
    <property type="match status" value="1"/>
</dbReference>
<comment type="similarity">
    <text evidence="1 5">Belongs to the glutathione peroxidase family.</text>
</comment>
<name>A0A6M4MH67_9ALTE</name>
<feature type="active site" evidence="4">
    <location>
        <position position="36"/>
    </location>
</feature>
<accession>A0A6M4MH67</accession>
<reference evidence="7" key="1">
    <citation type="submission" date="2014-12" db="EMBL/GenBank/DDBJ databases">
        <title>Complete genome sequence of a multi-drug resistant Klebsiella pneumoniae.</title>
        <authorList>
            <person name="Hua X."/>
            <person name="Chen Q."/>
            <person name="Li X."/>
            <person name="Feng Y."/>
            <person name="Ruan Z."/>
            <person name="Yu Y."/>
        </authorList>
    </citation>
    <scope>NUCLEOTIDE SEQUENCE [LARGE SCALE GENOMIC DNA]</scope>
    <source>
        <strain evidence="7">5.12</strain>
    </source>
</reference>
<dbReference type="GO" id="GO:0004601">
    <property type="term" value="F:peroxidase activity"/>
    <property type="evidence" value="ECO:0007669"/>
    <property type="project" value="UniProtKB-KW"/>
</dbReference>
<dbReference type="PRINTS" id="PR01011">
    <property type="entry name" value="GLUTPROXDASE"/>
</dbReference>
<evidence type="ECO:0000256" key="1">
    <source>
        <dbReference type="ARBA" id="ARBA00006926"/>
    </source>
</evidence>
<proteinExistence type="inferred from homology"/>
<evidence type="ECO:0000256" key="3">
    <source>
        <dbReference type="ARBA" id="ARBA00023002"/>
    </source>
</evidence>
<dbReference type="Proteomes" id="UP000219285">
    <property type="component" value="Chromosome"/>
</dbReference>
<evidence type="ECO:0000256" key="5">
    <source>
        <dbReference type="RuleBase" id="RU000499"/>
    </source>
</evidence>
<dbReference type="SUPFAM" id="SSF52833">
    <property type="entry name" value="Thioredoxin-like"/>
    <property type="match status" value="1"/>
</dbReference>
<keyword evidence="3 5" id="KW-0560">Oxidoreductase</keyword>
<keyword evidence="7" id="KW-1185">Reference proteome</keyword>
<dbReference type="AlphaFoldDB" id="A0A6M4MH67"/>
<dbReference type="GO" id="GO:0034599">
    <property type="term" value="P:cellular response to oxidative stress"/>
    <property type="evidence" value="ECO:0007669"/>
    <property type="project" value="TreeGrafter"/>
</dbReference>
<reference evidence="6 7" key="2">
    <citation type="submission" date="2020-04" db="EMBL/GenBank/DDBJ databases">
        <title>Complete genome sequence of Alteromonas pelagimontana 5.12T.</title>
        <authorList>
            <person name="Sinha R.K."/>
            <person name="Krishnan K.P."/>
            <person name="Kurian J.P."/>
        </authorList>
    </citation>
    <scope>NUCLEOTIDE SEQUENCE [LARGE SCALE GENOMIC DNA]</scope>
    <source>
        <strain evidence="6 7">5.12</strain>
    </source>
</reference>
<dbReference type="EMBL" id="CP052766">
    <property type="protein sequence ID" value="QJR82551.1"/>
    <property type="molecule type" value="Genomic_DNA"/>
</dbReference>
<dbReference type="PROSITE" id="PS51355">
    <property type="entry name" value="GLUTATHIONE_PEROXID_3"/>
    <property type="match status" value="1"/>
</dbReference>
<dbReference type="FunFam" id="3.40.30.10:FF:000010">
    <property type="entry name" value="Glutathione peroxidase"/>
    <property type="match status" value="1"/>
</dbReference>
<dbReference type="OrthoDB" id="9785502at2"/>
<evidence type="ECO:0000313" key="7">
    <source>
        <dbReference type="Proteomes" id="UP000219285"/>
    </source>
</evidence>
<protein>
    <recommendedName>
        <fullName evidence="5">Glutathione peroxidase</fullName>
    </recommendedName>
</protein>
<organism evidence="6 7">
    <name type="scientific">Alteromonas pelagimontana</name>
    <dbReference type="NCBI Taxonomy" id="1858656"/>
    <lineage>
        <taxon>Bacteria</taxon>
        <taxon>Pseudomonadati</taxon>
        <taxon>Pseudomonadota</taxon>
        <taxon>Gammaproteobacteria</taxon>
        <taxon>Alteromonadales</taxon>
        <taxon>Alteromonadaceae</taxon>
        <taxon>Alteromonas/Salinimonas group</taxon>
        <taxon>Alteromonas</taxon>
    </lineage>
</organism>
<dbReference type="CDD" id="cd00340">
    <property type="entry name" value="GSH_Peroxidase"/>
    <property type="match status" value="1"/>
</dbReference>
<dbReference type="InterPro" id="IPR000889">
    <property type="entry name" value="Glutathione_peroxidase"/>
</dbReference>
<dbReference type="Gene3D" id="3.40.30.10">
    <property type="entry name" value="Glutaredoxin"/>
    <property type="match status" value="1"/>
</dbReference>
<evidence type="ECO:0000256" key="4">
    <source>
        <dbReference type="PIRSR" id="PIRSR000303-1"/>
    </source>
</evidence>